<dbReference type="InterPro" id="IPR007621">
    <property type="entry name" value="TPM_dom"/>
</dbReference>
<proteinExistence type="predicted"/>
<organism evidence="2 3">
    <name type="scientific">Polaribacter cellanae</name>
    <dbReference type="NCBI Taxonomy" id="2818493"/>
    <lineage>
        <taxon>Bacteria</taxon>
        <taxon>Pseudomonadati</taxon>
        <taxon>Bacteroidota</taxon>
        <taxon>Flavobacteriia</taxon>
        <taxon>Flavobacteriales</taxon>
        <taxon>Flavobacteriaceae</taxon>
    </lineage>
</organism>
<dbReference type="AlphaFoldDB" id="A0A975H650"/>
<dbReference type="KEGG" id="pcea:J3359_11975"/>
<dbReference type="RefSeq" id="WP_208077095.1">
    <property type="nucleotide sequence ID" value="NZ_CP071869.1"/>
</dbReference>
<gene>
    <name evidence="2" type="ORF">J3359_11975</name>
</gene>
<dbReference type="Gene3D" id="3.10.310.50">
    <property type="match status" value="1"/>
</dbReference>
<accession>A0A975H650</accession>
<dbReference type="PANTHER" id="PTHR30373">
    <property type="entry name" value="UPF0603 PROTEIN YGCG"/>
    <property type="match status" value="1"/>
</dbReference>
<sequence>MKRRTNLFIFLFLVINLLNCKIIKNEEKTASNSSGVTLNSHDFENNDFPKNRREVNDYEAVFNVDEITILTKIIRDFERKTTNQIAIVSISSIGTYTDFDKYAIDLSNYWKVGQKNKDNGLTIVFSKKLRKIRISTGNGTEKILTDQICKAIINQIIIPEFKNGNYYEGVYKGLAELIAKWK</sequence>
<feature type="domain" description="TPM" evidence="1">
    <location>
        <begin position="55"/>
        <end position="179"/>
    </location>
</feature>
<evidence type="ECO:0000259" key="1">
    <source>
        <dbReference type="Pfam" id="PF04536"/>
    </source>
</evidence>
<dbReference type="Proteomes" id="UP000663920">
    <property type="component" value="Chromosome"/>
</dbReference>
<dbReference type="EMBL" id="CP071869">
    <property type="protein sequence ID" value="QTE21539.1"/>
    <property type="molecule type" value="Genomic_DNA"/>
</dbReference>
<name>A0A975H650_9FLAO</name>
<keyword evidence="3" id="KW-1185">Reference proteome</keyword>
<dbReference type="Pfam" id="PF04536">
    <property type="entry name" value="TPM_phosphatase"/>
    <property type="match status" value="1"/>
</dbReference>
<reference evidence="2 3" key="1">
    <citation type="submission" date="2021-03" db="EMBL/GenBank/DDBJ databases">
        <title>Complete genome of Polaribacter_sp.SM13.</title>
        <authorList>
            <person name="Jeong S.W."/>
            <person name="Bae J.W."/>
        </authorList>
    </citation>
    <scope>NUCLEOTIDE SEQUENCE [LARGE SCALE GENOMIC DNA]</scope>
    <source>
        <strain evidence="2 3">SM13</strain>
    </source>
</reference>
<evidence type="ECO:0000313" key="3">
    <source>
        <dbReference type="Proteomes" id="UP000663920"/>
    </source>
</evidence>
<evidence type="ECO:0000313" key="2">
    <source>
        <dbReference type="EMBL" id="QTE21539.1"/>
    </source>
</evidence>
<protein>
    <submittedName>
        <fullName evidence="2">TPM domain-containing protein</fullName>
    </submittedName>
</protein>
<dbReference type="PANTHER" id="PTHR30373:SF2">
    <property type="entry name" value="UPF0603 PROTEIN YGCG"/>
    <property type="match status" value="1"/>
</dbReference>